<dbReference type="RefSeq" id="WP_015883012.1">
    <property type="nucleotide sequence ID" value="NC_012669.1"/>
</dbReference>
<organism evidence="2 3">
    <name type="scientific">Beutenbergia cavernae (strain ATCC BAA-8 / DSM 12333 / CCUG 43141 / JCM 11478 / NBRC 16432 / NCIMB 13614 / HKI 0122)</name>
    <dbReference type="NCBI Taxonomy" id="471853"/>
    <lineage>
        <taxon>Bacteria</taxon>
        <taxon>Bacillati</taxon>
        <taxon>Actinomycetota</taxon>
        <taxon>Actinomycetes</taxon>
        <taxon>Micrococcales</taxon>
        <taxon>Beutenbergiaceae</taxon>
        <taxon>Beutenbergia</taxon>
    </lineage>
</organism>
<dbReference type="STRING" id="471853.Bcav_2524"/>
<dbReference type="EMBL" id="CP001618">
    <property type="protein sequence ID" value="ACQ80772.1"/>
    <property type="molecule type" value="Genomic_DNA"/>
</dbReference>
<protein>
    <submittedName>
        <fullName evidence="2">Uncharacterized protein</fullName>
    </submittedName>
</protein>
<name>C5BWV6_BEUC1</name>
<dbReference type="HOGENOM" id="CLU_1923485_0_0_11"/>
<evidence type="ECO:0000313" key="3">
    <source>
        <dbReference type="Proteomes" id="UP000007962"/>
    </source>
</evidence>
<gene>
    <name evidence="2" type="ordered locus">Bcav_2524</name>
</gene>
<evidence type="ECO:0000313" key="2">
    <source>
        <dbReference type="EMBL" id="ACQ80772.1"/>
    </source>
</evidence>
<evidence type="ECO:0000256" key="1">
    <source>
        <dbReference type="SAM" id="MobiDB-lite"/>
    </source>
</evidence>
<keyword evidence="3" id="KW-1185">Reference proteome</keyword>
<proteinExistence type="predicted"/>
<accession>C5BWV6</accession>
<dbReference type="AlphaFoldDB" id="C5BWV6"/>
<dbReference type="Proteomes" id="UP000007962">
    <property type="component" value="Chromosome"/>
</dbReference>
<dbReference type="KEGG" id="bcv:Bcav_2524"/>
<sequence length="131" mass="14434">MKSFAAWLIEQTEHPDSGLAALARQWVAGVDAGRVPAAGGVPLVAGAVRDHRLLRALERAVAAFHVQHGPRVWEVYCSECGARCGFPCREDDTTRRERPHRDRRDRADRSLSAAIADDLQAVRLAQRRAAS</sequence>
<feature type="region of interest" description="Disordered" evidence="1">
    <location>
        <begin position="89"/>
        <end position="109"/>
    </location>
</feature>
<reference evidence="2 3" key="1">
    <citation type="journal article" date="2009" name="Stand. Genomic Sci.">
        <title>Complete genome sequence of Beutenbergia cavernae type strain (HKI 0122).</title>
        <authorList>
            <person name="Land M."/>
            <person name="Pukall R."/>
            <person name="Abt B."/>
            <person name="Goker M."/>
            <person name="Rohde M."/>
            <person name="Glavina Del Rio T."/>
            <person name="Tice H."/>
            <person name="Copeland A."/>
            <person name="Cheng J.F."/>
            <person name="Lucas S."/>
            <person name="Chen F."/>
            <person name="Nolan M."/>
            <person name="Bruce D."/>
            <person name="Goodwin L."/>
            <person name="Pitluck S."/>
            <person name="Ivanova N."/>
            <person name="Mavromatis K."/>
            <person name="Ovchinnikova G."/>
            <person name="Pati A."/>
            <person name="Chen A."/>
            <person name="Palaniappan K."/>
            <person name="Hauser L."/>
            <person name="Chang Y.J."/>
            <person name="Jefferies C.C."/>
            <person name="Saunders E."/>
            <person name="Brettin T."/>
            <person name="Detter J.C."/>
            <person name="Han C."/>
            <person name="Chain P."/>
            <person name="Bristow J."/>
            <person name="Eisen J.A."/>
            <person name="Markowitz V."/>
            <person name="Hugenholtz P."/>
            <person name="Kyrpides N.C."/>
            <person name="Klenk H.P."/>
            <person name="Lapidus A."/>
        </authorList>
    </citation>
    <scope>NUCLEOTIDE SEQUENCE [LARGE SCALE GENOMIC DNA]</scope>
    <source>
        <strain evidence="3">ATCC BAA-8 / DSM 12333 / NBRC 16432</strain>
    </source>
</reference>